<keyword evidence="1" id="KW-0732">Signal</keyword>
<feature type="signal peptide" evidence="1">
    <location>
        <begin position="1"/>
        <end position="21"/>
    </location>
</feature>
<evidence type="ECO:0000256" key="1">
    <source>
        <dbReference type="SAM" id="SignalP"/>
    </source>
</evidence>
<keyword evidence="3" id="KW-1185">Reference proteome</keyword>
<dbReference type="Proteomes" id="UP000887574">
    <property type="component" value="Unplaced"/>
</dbReference>
<dbReference type="WBParaSite" id="jg799">
    <property type="protein sequence ID" value="jg799"/>
    <property type="gene ID" value="jg799"/>
</dbReference>
<feature type="domain" description="MAM" evidence="2">
    <location>
        <begin position="261"/>
        <end position="445"/>
    </location>
</feature>
<feature type="chain" id="PRO_5037318563" evidence="1">
    <location>
        <begin position="22"/>
        <end position="478"/>
    </location>
</feature>
<reference evidence="4" key="1">
    <citation type="submission" date="2022-11" db="UniProtKB">
        <authorList>
            <consortium name="WormBaseParasite"/>
        </authorList>
    </citation>
    <scope>IDENTIFICATION</scope>
</reference>
<dbReference type="Gene3D" id="2.60.120.200">
    <property type="match status" value="2"/>
</dbReference>
<protein>
    <submittedName>
        <fullName evidence="4">MAM domain-containing protein</fullName>
    </submittedName>
</protein>
<dbReference type="SMART" id="SM00137">
    <property type="entry name" value="MAM"/>
    <property type="match status" value="1"/>
</dbReference>
<dbReference type="PROSITE" id="PS50060">
    <property type="entry name" value="MAM_2"/>
    <property type="match status" value="1"/>
</dbReference>
<dbReference type="AlphaFoldDB" id="A0A915EPE1"/>
<dbReference type="Pfam" id="PF00629">
    <property type="entry name" value="MAM"/>
    <property type="match status" value="1"/>
</dbReference>
<name>A0A915EPE1_9BILA</name>
<organism evidence="3 4">
    <name type="scientific">Ditylenchus dipsaci</name>
    <dbReference type="NCBI Taxonomy" id="166011"/>
    <lineage>
        <taxon>Eukaryota</taxon>
        <taxon>Metazoa</taxon>
        <taxon>Ecdysozoa</taxon>
        <taxon>Nematoda</taxon>
        <taxon>Chromadorea</taxon>
        <taxon>Rhabditida</taxon>
        <taxon>Tylenchina</taxon>
        <taxon>Tylenchomorpha</taxon>
        <taxon>Sphaerularioidea</taxon>
        <taxon>Anguinidae</taxon>
        <taxon>Anguininae</taxon>
        <taxon>Ditylenchus</taxon>
    </lineage>
</organism>
<evidence type="ECO:0000313" key="3">
    <source>
        <dbReference type="Proteomes" id="UP000887574"/>
    </source>
</evidence>
<dbReference type="SUPFAM" id="SSF49899">
    <property type="entry name" value="Concanavalin A-like lectins/glucanases"/>
    <property type="match status" value="2"/>
</dbReference>
<proteinExistence type="predicted"/>
<evidence type="ECO:0000259" key="2">
    <source>
        <dbReference type="PROSITE" id="PS50060"/>
    </source>
</evidence>
<evidence type="ECO:0000313" key="4">
    <source>
        <dbReference type="WBParaSite" id="jg799"/>
    </source>
</evidence>
<dbReference type="GO" id="GO:0016020">
    <property type="term" value="C:membrane"/>
    <property type="evidence" value="ECO:0007669"/>
    <property type="project" value="InterPro"/>
</dbReference>
<sequence>MERDTFSFLFFLLLVACVVKAQIRVSSDLDCNFSSHCRWSNGSMAGSTLPENIGWGLIGDAQADDRFPLSDGKAENTFAFTSAPGGRHEIWLVSDVIGCQLGGARLKFWYYFTGKNGKLDVCTRFPPGTLDMSKIHCYEPASNSRLSNGLWLILIKATFESPNDLIAIDDITYEAILCESVSSGMAQGAGGKIDQVLGDETYTIQQIMSSIDDRKLNVHKTPSSLLKEFSNVRSAPTPTSLHNSKYQAQYSNGEISSNCGLDCDFDTNHLCNYQSLEKEGTSQKAWTLSNRPVSNPLTGIQQDSRGKGGYFAYAGNSNNAEHIFVLKSNKKLIQSLGSNNTTLHFDYYLAGVRGRLLVCFATHDQEDDLDISSIIAAGARLCHFEQNGVHMRTDSRQWKTASVVLPESVQQILFIADNLPKNYIIGLDEIHLMDKYGRIPASCVSTRSVSSSTPPHPSMWKIISSELLFQLKIVLLLM</sequence>
<dbReference type="InterPro" id="IPR013320">
    <property type="entry name" value="ConA-like_dom_sf"/>
</dbReference>
<dbReference type="PROSITE" id="PS51257">
    <property type="entry name" value="PROKAR_LIPOPROTEIN"/>
    <property type="match status" value="1"/>
</dbReference>
<dbReference type="InterPro" id="IPR000998">
    <property type="entry name" value="MAM_dom"/>
</dbReference>
<accession>A0A915EPE1</accession>